<evidence type="ECO:0000256" key="1">
    <source>
        <dbReference type="SAM" id="SignalP"/>
    </source>
</evidence>
<feature type="signal peptide" evidence="1">
    <location>
        <begin position="1"/>
        <end position="16"/>
    </location>
</feature>
<organism evidence="2 5">
    <name type="scientific">Loxostege sticticalis</name>
    <name type="common">Beet webworm moth</name>
    <dbReference type="NCBI Taxonomy" id="481309"/>
    <lineage>
        <taxon>Eukaryota</taxon>
        <taxon>Metazoa</taxon>
        <taxon>Ecdysozoa</taxon>
        <taxon>Arthropoda</taxon>
        <taxon>Hexapoda</taxon>
        <taxon>Insecta</taxon>
        <taxon>Pterygota</taxon>
        <taxon>Neoptera</taxon>
        <taxon>Endopterygota</taxon>
        <taxon>Lepidoptera</taxon>
        <taxon>Glossata</taxon>
        <taxon>Ditrysia</taxon>
        <taxon>Pyraloidea</taxon>
        <taxon>Crambidae</taxon>
        <taxon>Pyraustinae</taxon>
        <taxon>Loxostege</taxon>
    </lineage>
</organism>
<evidence type="ECO:0000313" key="5">
    <source>
        <dbReference type="Proteomes" id="UP001549921"/>
    </source>
</evidence>
<protein>
    <recommendedName>
        <fullName evidence="6">Pupal cuticle protein-like</fullName>
    </recommendedName>
</protein>
<comment type="caution">
    <text evidence="2">The sequence shown here is derived from an EMBL/GenBank/DDBJ whole genome shotgun (WGS) entry which is preliminary data.</text>
</comment>
<keyword evidence="1" id="KW-0732">Signal</keyword>
<evidence type="ECO:0008006" key="6">
    <source>
        <dbReference type="Google" id="ProtNLM"/>
    </source>
</evidence>
<accession>A0ABD0SEL9</accession>
<feature type="chain" id="PRO_5044722650" description="Pupal cuticle protein-like" evidence="1">
    <location>
        <begin position="17"/>
        <end position="219"/>
    </location>
</feature>
<name>A0ABD0SEL9_LOXSC</name>
<proteinExistence type="predicted"/>
<evidence type="ECO:0000313" key="3">
    <source>
        <dbReference type="EMBL" id="KAL0867735.1"/>
    </source>
</evidence>
<dbReference type="AlphaFoldDB" id="A0ABD0SEL9"/>
<dbReference type="EMBL" id="JBEDNZ010000022">
    <property type="protein sequence ID" value="KAL0818285.1"/>
    <property type="molecule type" value="Genomic_DNA"/>
</dbReference>
<gene>
    <name evidence="3" type="ORF">ABMA27_008462</name>
    <name evidence="2" type="ORF">ABMA28_008773</name>
</gene>
<evidence type="ECO:0000313" key="4">
    <source>
        <dbReference type="Proteomes" id="UP001549920"/>
    </source>
</evidence>
<keyword evidence="4" id="KW-1185">Reference proteome</keyword>
<evidence type="ECO:0000313" key="2">
    <source>
        <dbReference type="EMBL" id="KAL0818285.1"/>
    </source>
</evidence>
<dbReference type="Proteomes" id="UP001549920">
    <property type="component" value="Unassembled WGS sequence"/>
</dbReference>
<dbReference type="Proteomes" id="UP001549921">
    <property type="component" value="Unassembled WGS sequence"/>
</dbReference>
<reference evidence="4 5" key="1">
    <citation type="submission" date="2024-06" db="EMBL/GenBank/DDBJ databases">
        <title>A chromosome-level genome assembly of beet webworm, Loxostege sticticalis.</title>
        <authorList>
            <person name="Zhang Y."/>
        </authorList>
    </citation>
    <scope>NUCLEOTIDE SEQUENCE [LARGE SCALE GENOMIC DNA]</scope>
    <source>
        <strain evidence="3">AQ026</strain>
        <strain evidence="2">AQ028</strain>
        <tissue evidence="2">Male pupae</tissue>
        <tissue evidence="3">Whole body</tissue>
    </source>
</reference>
<dbReference type="EMBL" id="JBEUOH010000022">
    <property type="protein sequence ID" value="KAL0867735.1"/>
    <property type="molecule type" value="Genomic_DNA"/>
</dbReference>
<sequence>MQSMIIFAATLCLAKASFYAHAPAPIQLSPDGKYVLDTPEVAHAKAAHLAAHAQAATTSHGAWAPAHGYAGPAYGAGHYDGHYGAPAAGLIKYGPAPLAHDGRVVDTPEVAHLKAAHIAAHAAAHAAAPHGHGALAPLAYGAPLAHGAGYAAGYGGGYGKWTGPQAHIQLTHDGQYVVDTPEVQHARAAHLHQYAHAAAAAAAAPEEPWGHGHGAHGWH</sequence>